<organism evidence="1 2">
    <name type="scientific">Sphingobacterium lactis</name>
    <dbReference type="NCBI Taxonomy" id="797291"/>
    <lineage>
        <taxon>Bacteria</taxon>
        <taxon>Pseudomonadati</taxon>
        <taxon>Bacteroidota</taxon>
        <taxon>Sphingobacteriia</taxon>
        <taxon>Sphingobacteriales</taxon>
        <taxon>Sphingobacteriaceae</taxon>
        <taxon>Sphingobacterium</taxon>
    </lineage>
</organism>
<reference evidence="2" key="1">
    <citation type="submission" date="2016-10" db="EMBL/GenBank/DDBJ databases">
        <authorList>
            <person name="Varghese N."/>
            <person name="Submissions S."/>
        </authorList>
    </citation>
    <scope>NUCLEOTIDE SEQUENCE [LARGE SCALE GENOMIC DNA]</scope>
    <source>
        <strain evidence="2">DSM 22361</strain>
    </source>
</reference>
<gene>
    <name evidence="1" type="ORF">SAMN05421877_108189</name>
</gene>
<dbReference type="EMBL" id="FNUT01000008">
    <property type="protein sequence ID" value="SEG48967.1"/>
    <property type="molecule type" value="Genomic_DNA"/>
</dbReference>
<name>A0A1H6ALK4_9SPHI</name>
<protein>
    <submittedName>
        <fullName evidence="1">Uncharacterized protein</fullName>
    </submittedName>
</protein>
<dbReference type="Proteomes" id="UP000236731">
    <property type="component" value="Unassembled WGS sequence"/>
</dbReference>
<evidence type="ECO:0000313" key="2">
    <source>
        <dbReference type="Proteomes" id="UP000236731"/>
    </source>
</evidence>
<accession>A0A1H6ALK4</accession>
<dbReference type="AlphaFoldDB" id="A0A1H6ALK4"/>
<keyword evidence="2" id="KW-1185">Reference proteome</keyword>
<proteinExistence type="predicted"/>
<evidence type="ECO:0000313" key="1">
    <source>
        <dbReference type="EMBL" id="SEG48967.1"/>
    </source>
</evidence>
<sequence>MGYDSYTLRFFFKFVLKKIASFNGKIKHIQKQQWFNWD</sequence>